<reference evidence="1" key="1">
    <citation type="submission" date="2014-03" db="EMBL/GenBank/DDBJ databases">
        <title>A sequence of cellulolytic fosmid clone of goat rumen metagenome.</title>
        <authorList>
            <person name="Lee K.-T."/>
            <person name="Kim J.-Y."/>
            <person name="Kim Y.-J."/>
            <person name="Ahn J.-H."/>
            <person name="Park M.-N."/>
            <person name="Kim J.-H."/>
            <person name="Kim T.-H."/>
        </authorList>
    </citation>
    <scope>NUCLEOTIDE SEQUENCE</scope>
</reference>
<evidence type="ECO:0000313" key="1">
    <source>
        <dbReference type="EMBL" id="AIF26274.1"/>
    </source>
</evidence>
<proteinExistence type="predicted"/>
<accession>A0A0B4N0A1</accession>
<dbReference type="EMBL" id="KJ631405">
    <property type="protein sequence ID" value="AIF26274.1"/>
    <property type="molecule type" value="Genomic_DNA"/>
</dbReference>
<organism evidence="1">
    <name type="scientific">uncultured bacterium Lq_025_E06</name>
    <dbReference type="NCBI Taxonomy" id="1489290"/>
    <lineage>
        <taxon>Bacteria</taxon>
        <taxon>environmental samples</taxon>
    </lineage>
</organism>
<dbReference type="AlphaFoldDB" id="A0A0B4N0A1"/>
<sequence length="45" mass="4946">MESCKHLAAEKKRLNTHNCAQSVVCTYCDLVGLDGKTALDIYSKS</sequence>
<protein>
    <submittedName>
        <fullName evidence="1">Putative oxidoreductase</fullName>
    </submittedName>
</protein>
<name>A0A0B4N0A1_9BACT</name>